<dbReference type="Gene3D" id="1.10.10.10">
    <property type="entry name" value="Winged helix-like DNA-binding domain superfamily/Winged helix DNA-binding domain"/>
    <property type="match status" value="1"/>
</dbReference>
<organism evidence="6 7">
    <name type="scientific">Microvirga brassicacearum</name>
    <dbReference type="NCBI Taxonomy" id="2580413"/>
    <lineage>
        <taxon>Bacteria</taxon>
        <taxon>Pseudomonadati</taxon>
        <taxon>Pseudomonadota</taxon>
        <taxon>Alphaproteobacteria</taxon>
        <taxon>Hyphomicrobiales</taxon>
        <taxon>Methylobacteriaceae</taxon>
        <taxon>Microvirga</taxon>
    </lineage>
</organism>
<name>A0A5N3PEA9_9HYPH</name>
<dbReference type="AlphaFoldDB" id="A0A5N3PEA9"/>
<dbReference type="EMBL" id="VCMV01000009">
    <property type="protein sequence ID" value="KAB0268043.1"/>
    <property type="molecule type" value="Genomic_DNA"/>
</dbReference>
<dbReference type="InterPro" id="IPR005471">
    <property type="entry name" value="Tscrpt_reg_IclR_N"/>
</dbReference>
<dbReference type="Gene3D" id="3.30.450.40">
    <property type="match status" value="1"/>
</dbReference>
<protein>
    <submittedName>
        <fullName evidence="6">IclR family transcriptional regulator</fullName>
    </submittedName>
</protein>
<dbReference type="GO" id="GO:0003700">
    <property type="term" value="F:DNA-binding transcription factor activity"/>
    <property type="evidence" value="ECO:0007669"/>
    <property type="project" value="TreeGrafter"/>
</dbReference>
<evidence type="ECO:0000259" key="5">
    <source>
        <dbReference type="PROSITE" id="PS51078"/>
    </source>
</evidence>
<dbReference type="PANTHER" id="PTHR30136:SF35">
    <property type="entry name" value="HTH-TYPE TRANSCRIPTIONAL REGULATOR RV1719"/>
    <property type="match status" value="1"/>
</dbReference>
<dbReference type="SMART" id="SM00346">
    <property type="entry name" value="HTH_ICLR"/>
    <property type="match status" value="1"/>
</dbReference>
<dbReference type="PROSITE" id="PS51077">
    <property type="entry name" value="HTH_ICLR"/>
    <property type="match status" value="1"/>
</dbReference>
<keyword evidence="3" id="KW-0804">Transcription</keyword>
<sequence>MLGFARELRVLGELLDLSSSAGVTCLGSQDEQGSGFLALFRALALDDGIDHILMISGSTRREIMRSLRSKLMSLVLDKALNLIGLVAAGNQTLVDLIRESELSRSTTHRLLSTLVAHGYLSYSSKRYDLGFKLLELGEKKKRSLDFVETLRPTLQEYAERVGDTLHLAILDGPDIILVERIAGRRELQIRSHVGQRAPAYRTAVGKALIGRRPSHTWNAYLQNIPKHYARNMTEIRSEFENAKRRRFATDFEEVSLGTCGVAAAFRVNQFVDAAVSINGATVYFQNDRLTQLSSTVIEMADRFQSILGNSGK</sequence>
<proteinExistence type="predicted"/>
<dbReference type="Proteomes" id="UP000325684">
    <property type="component" value="Unassembled WGS sequence"/>
</dbReference>
<keyword evidence="2" id="KW-0238">DNA-binding</keyword>
<feature type="domain" description="IclR-ED" evidence="5">
    <location>
        <begin position="132"/>
        <end position="309"/>
    </location>
</feature>
<comment type="caution">
    <text evidence="6">The sequence shown here is derived from an EMBL/GenBank/DDBJ whole genome shotgun (WGS) entry which is preliminary data.</text>
</comment>
<evidence type="ECO:0000259" key="4">
    <source>
        <dbReference type="PROSITE" id="PS51077"/>
    </source>
</evidence>
<dbReference type="GO" id="GO:0003677">
    <property type="term" value="F:DNA binding"/>
    <property type="evidence" value="ECO:0007669"/>
    <property type="project" value="UniProtKB-KW"/>
</dbReference>
<evidence type="ECO:0000313" key="6">
    <source>
        <dbReference type="EMBL" id="KAB0268043.1"/>
    </source>
</evidence>
<evidence type="ECO:0000256" key="1">
    <source>
        <dbReference type="ARBA" id="ARBA00023015"/>
    </source>
</evidence>
<dbReference type="PROSITE" id="PS51078">
    <property type="entry name" value="ICLR_ED"/>
    <property type="match status" value="1"/>
</dbReference>
<dbReference type="OrthoDB" id="6057486at2"/>
<reference evidence="6 7" key="1">
    <citation type="journal article" date="2019" name="Microorganisms">
        <title>Genome Insights into the Novel Species Microvirga brassicacearum, a Rapeseed Endophyte with Biotechnological Potential.</title>
        <authorList>
            <person name="Jimenez-Gomez A."/>
            <person name="Saati-Santamaria Z."/>
            <person name="Igual J.M."/>
            <person name="Rivas R."/>
            <person name="Mateos P.F."/>
            <person name="Garcia-Fraile P."/>
        </authorList>
    </citation>
    <scope>NUCLEOTIDE SEQUENCE [LARGE SCALE GENOMIC DNA]</scope>
    <source>
        <strain evidence="6 7">CDVBN77</strain>
    </source>
</reference>
<dbReference type="Pfam" id="PF01614">
    <property type="entry name" value="IclR_C"/>
    <property type="match status" value="1"/>
</dbReference>
<dbReference type="SUPFAM" id="SSF46785">
    <property type="entry name" value="Winged helix' DNA-binding domain"/>
    <property type="match status" value="1"/>
</dbReference>
<dbReference type="GO" id="GO:0045892">
    <property type="term" value="P:negative regulation of DNA-templated transcription"/>
    <property type="evidence" value="ECO:0007669"/>
    <property type="project" value="TreeGrafter"/>
</dbReference>
<dbReference type="Pfam" id="PF09339">
    <property type="entry name" value="HTH_IclR"/>
    <property type="match status" value="1"/>
</dbReference>
<keyword evidence="1" id="KW-0805">Transcription regulation</keyword>
<evidence type="ECO:0000256" key="2">
    <source>
        <dbReference type="ARBA" id="ARBA00023125"/>
    </source>
</evidence>
<evidence type="ECO:0000256" key="3">
    <source>
        <dbReference type="ARBA" id="ARBA00023163"/>
    </source>
</evidence>
<gene>
    <name evidence="6" type="ORF">FEZ63_06660</name>
</gene>
<dbReference type="InterPro" id="IPR036390">
    <property type="entry name" value="WH_DNA-bd_sf"/>
</dbReference>
<dbReference type="InterPro" id="IPR014757">
    <property type="entry name" value="Tscrpt_reg_IclR_C"/>
</dbReference>
<dbReference type="SUPFAM" id="SSF55781">
    <property type="entry name" value="GAF domain-like"/>
    <property type="match status" value="1"/>
</dbReference>
<dbReference type="InterPro" id="IPR050707">
    <property type="entry name" value="HTH_MetabolicPath_Reg"/>
</dbReference>
<keyword evidence="7" id="KW-1185">Reference proteome</keyword>
<feature type="domain" description="HTH iclR-type" evidence="4">
    <location>
        <begin position="73"/>
        <end position="131"/>
    </location>
</feature>
<accession>A0A5N3PEA9</accession>
<dbReference type="InterPro" id="IPR029016">
    <property type="entry name" value="GAF-like_dom_sf"/>
</dbReference>
<dbReference type="InterPro" id="IPR036388">
    <property type="entry name" value="WH-like_DNA-bd_sf"/>
</dbReference>
<evidence type="ECO:0000313" key="7">
    <source>
        <dbReference type="Proteomes" id="UP000325684"/>
    </source>
</evidence>
<dbReference type="PANTHER" id="PTHR30136">
    <property type="entry name" value="HELIX-TURN-HELIX TRANSCRIPTIONAL REGULATOR, ICLR FAMILY"/>
    <property type="match status" value="1"/>
</dbReference>